<evidence type="ECO:0000256" key="1">
    <source>
        <dbReference type="SAM" id="SignalP"/>
    </source>
</evidence>
<dbReference type="Proteomes" id="UP001197214">
    <property type="component" value="Unassembled WGS sequence"/>
</dbReference>
<evidence type="ECO:0000259" key="2">
    <source>
        <dbReference type="Pfam" id="PF00326"/>
    </source>
</evidence>
<dbReference type="EMBL" id="JAHWZX010000021">
    <property type="protein sequence ID" value="MBW4332229.1"/>
    <property type="molecule type" value="Genomic_DNA"/>
</dbReference>
<dbReference type="NCBIfam" id="NF033523">
    <property type="entry name" value="lasso_peptidase"/>
    <property type="match status" value="1"/>
</dbReference>
<feature type="signal peptide" evidence="1">
    <location>
        <begin position="1"/>
        <end position="23"/>
    </location>
</feature>
<evidence type="ECO:0000313" key="3">
    <source>
        <dbReference type="EMBL" id="MBW4332229.1"/>
    </source>
</evidence>
<comment type="caution">
    <text evidence="3">The sequence shown here is derived from an EMBL/GenBank/DDBJ whole genome shotgun (WGS) entry which is preliminary data.</text>
</comment>
<reference evidence="3 4" key="1">
    <citation type="submission" date="2021-07" db="EMBL/GenBank/DDBJ databases">
        <title>Stakelama flava sp. nov., a novel endophytic bacterium isolated from branch of Kandelia candel.</title>
        <authorList>
            <person name="Tuo L."/>
        </authorList>
    </citation>
    <scope>NUCLEOTIDE SEQUENCE [LARGE SCALE GENOMIC DNA]</scope>
    <source>
        <strain evidence="3 4">CBK3Z-3</strain>
    </source>
</reference>
<dbReference type="Pfam" id="PF00326">
    <property type="entry name" value="Peptidase_S9"/>
    <property type="match status" value="1"/>
</dbReference>
<protein>
    <submittedName>
        <fullName evidence="3">Atxe2 family lasso peptide isopeptidase</fullName>
    </submittedName>
</protein>
<evidence type="ECO:0000313" key="4">
    <source>
        <dbReference type="Proteomes" id="UP001197214"/>
    </source>
</evidence>
<accession>A0ABS6XPS3</accession>
<sequence length="700" mass="76880">MVRHCRNLLLAALLLLIASPAAAQDCRVRLLPPRGVADAPKRPVTASDLIELRDFGIAIDVPGGEPPFSLSPGGSRLAMLLRRADIERNSYCIGLLVIDLATGDRQLLDVGGEPTLIVADMHGLADQGTGAFDAMQPLWSPDGQWIAYQRRIAGVTQLWRVRSDGGASEQVTRGIRDVRRFVWAGDSQRLVYAIREAPEADPDSGGGYLYDDSFWPLSASVPQPPATLGFEFRTVEADNGTDRAATSEENRLLLPSGDPRLPPGAMLHAESETGALAWTGRPEGQYLGPKPLHARIGSVQFDCSDAACSDRVIGLWAGDGGGFLFLRDWGTQRRGEIEFFRWQPGKAPVSLYRTTNPLNGCLRQGSSFLCGLESAAQPRRLVRITPETGQSQVIFDPNPEFGALQFGAVTRLTAQAEDGAPAFADLVLPPEHQAGERHPLVIVQYNTRGFLRGGTGDEYPVHLLAARGYAVLSFQRPTPPAYGSAAASHTDYQRTNLLDWADRRRVFSALEALVDTAIVTGAIDESRIAITGLSDGIATIQWALLHSDRYRTAILSTCCEDPSTVAFAAGPAFAVEARAWGYPSPGAVDAPFWREYSLARNADRVAAPILIQAADREYRLALETVAMLRHAEKPVELYVFPDEYHIKWQPRHRYVIYQRVLDWLDFWLRDREDPDPAKQAQYARWRAMRAGPASAEARNP</sequence>
<dbReference type="InterPro" id="IPR011659">
    <property type="entry name" value="WD40"/>
</dbReference>
<keyword evidence="1" id="KW-0732">Signal</keyword>
<proteinExistence type="predicted"/>
<keyword evidence="4" id="KW-1185">Reference proteome</keyword>
<dbReference type="RefSeq" id="WP_219239351.1">
    <property type="nucleotide sequence ID" value="NZ_JAHWZX010000021.1"/>
</dbReference>
<dbReference type="InterPro" id="IPR053536">
    <property type="entry name" value="Lasso_peptide_isopeptidase"/>
</dbReference>
<gene>
    <name evidence="3" type="ORF">KY084_15315</name>
</gene>
<feature type="domain" description="Peptidase S9 prolyl oligopeptidase catalytic" evidence="2">
    <location>
        <begin position="505"/>
        <end position="669"/>
    </location>
</feature>
<organism evidence="3 4">
    <name type="scientific">Stakelama flava</name>
    <dbReference type="NCBI Taxonomy" id="2860338"/>
    <lineage>
        <taxon>Bacteria</taxon>
        <taxon>Pseudomonadati</taxon>
        <taxon>Pseudomonadota</taxon>
        <taxon>Alphaproteobacteria</taxon>
        <taxon>Sphingomonadales</taxon>
        <taxon>Sphingomonadaceae</taxon>
        <taxon>Stakelama</taxon>
    </lineage>
</organism>
<dbReference type="Pfam" id="PF07676">
    <property type="entry name" value="PD40"/>
    <property type="match status" value="1"/>
</dbReference>
<feature type="chain" id="PRO_5046622545" evidence="1">
    <location>
        <begin position="24"/>
        <end position="700"/>
    </location>
</feature>
<dbReference type="InterPro" id="IPR001375">
    <property type="entry name" value="Peptidase_S9_cat"/>
</dbReference>
<name>A0ABS6XPS3_9SPHN</name>